<organism evidence="4 5">
    <name type="scientific">Streptomyces noursei</name>
    <name type="common">Streptomyces albulus</name>
    <dbReference type="NCBI Taxonomy" id="1971"/>
    <lineage>
        <taxon>Bacteria</taxon>
        <taxon>Bacillati</taxon>
        <taxon>Actinomycetota</taxon>
        <taxon>Actinomycetes</taxon>
        <taxon>Kitasatosporales</taxon>
        <taxon>Streptomycetaceae</taxon>
        <taxon>Streptomyces</taxon>
    </lineage>
</organism>
<dbReference type="GO" id="GO:0016758">
    <property type="term" value="F:hexosyltransferase activity"/>
    <property type="evidence" value="ECO:0007669"/>
    <property type="project" value="InterPro"/>
</dbReference>
<reference evidence="4 5" key="1">
    <citation type="journal article" date="2019" name="Microbiol. Resour. Announc.">
        <title>Draft Genome Sequence of the Most Traditional epsilon-Poly-l-Lysine Producer, Streptomyces albulus NBRC14147.</title>
        <authorList>
            <person name="Yamanaka K."/>
            <person name="Hamano Y."/>
        </authorList>
    </citation>
    <scope>NUCLEOTIDE SEQUENCE [LARGE SCALE GENOMIC DNA]</scope>
    <source>
        <strain evidence="4 5">NBRC 14147</strain>
    </source>
</reference>
<sequence length="403" mass="43048">MPQHRSHLAMFSIPAHGHVQPNLDVIRELVDRGHRVTYAVPAEFADLVAAVGAEPRPWTSVLPAADDPQGWGTELLDQLEPFLDDAMQALPQLAAAYEGDTPDLVLHDSAAFPAPLLARRWGVPAVQLAPHVVAWDGYEEEAAEAMREELRSTGRGRAYYARFRSWLAEHDMADLVEPDHLAARPARGLVLVPRAMQPHADRVDGSIFTFVGSCQGDRSAQGDWRRPAGLAPGAKVLLVSLGSVFTEAPDVYRACVEAFGGRPDWHVVLQIGKSTDPAALGAVPDNVEVHTWVPQVAVLRQADAFVTHAGMGGSQEGLANGVPMVCVPQAADQFMNADALEALGVARQLTRGQVTAEALGSAVRAVVDDAGVAAALDRVRAEMAEEGGSRRAADLIEAQLPQG</sequence>
<dbReference type="CDD" id="cd03784">
    <property type="entry name" value="GT1_Gtf-like"/>
    <property type="match status" value="1"/>
</dbReference>
<comment type="similarity">
    <text evidence="1 3">Belongs to the UDP-glycosyltransferase family.</text>
</comment>
<dbReference type="eggNOG" id="COG1819">
    <property type="taxonomic scope" value="Bacteria"/>
</dbReference>
<dbReference type="PANTHER" id="PTHR48050:SF13">
    <property type="entry name" value="STEROL 3-BETA-GLUCOSYLTRANSFERASE UGT80A2"/>
    <property type="match status" value="1"/>
</dbReference>
<dbReference type="Gene3D" id="3.40.50.2000">
    <property type="entry name" value="Glycogen Phosphorylase B"/>
    <property type="match status" value="2"/>
</dbReference>
<dbReference type="InterPro" id="IPR050426">
    <property type="entry name" value="Glycosyltransferase_28"/>
</dbReference>
<dbReference type="SUPFAM" id="SSF53756">
    <property type="entry name" value="UDP-Glycosyltransferase/glycogen phosphorylase"/>
    <property type="match status" value="1"/>
</dbReference>
<dbReference type="STRING" id="68570.DC74_6114"/>
<comment type="caution">
    <text evidence="4">The sequence shown here is derived from an EMBL/GenBank/DDBJ whole genome shotgun (WGS) entry which is preliminary data.</text>
</comment>
<dbReference type="FunFam" id="3.40.50.2000:FF:000072">
    <property type="entry name" value="Glycosyl transferase"/>
    <property type="match status" value="1"/>
</dbReference>
<evidence type="ECO:0000256" key="1">
    <source>
        <dbReference type="ARBA" id="ARBA00009995"/>
    </source>
</evidence>
<dbReference type="EMBL" id="BHXC01000007">
    <property type="protein sequence ID" value="GCB94209.1"/>
    <property type="molecule type" value="Genomic_DNA"/>
</dbReference>
<dbReference type="NCBIfam" id="TIGR01426">
    <property type="entry name" value="MGT"/>
    <property type="match status" value="1"/>
</dbReference>
<protein>
    <submittedName>
        <fullName evidence="4">Macrolide-inactivating glycosyltransferase</fullName>
    </submittedName>
</protein>
<dbReference type="InterPro" id="IPR002213">
    <property type="entry name" value="UDP_glucos_trans"/>
</dbReference>
<dbReference type="GO" id="GO:0017000">
    <property type="term" value="P:antibiotic biosynthetic process"/>
    <property type="evidence" value="ECO:0007669"/>
    <property type="project" value="UniProtKB-ARBA"/>
</dbReference>
<proteinExistence type="inferred from homology"/>
<dbReference type="GO" id="GO:0008194">
    <property type="term" value="F:UDP-glycosyltransferase activity"/>
    <property type="evidence" value="ECO:0007669"/>
    <property type="project" value="InterPro"/>
</dbReference>
<evidence type="ECO:0000313" key="4">
    <source>
        <dbReference type="EMBL" id="GCB94209.1"/>
    </source>
</evidence>
<dbReference type="InterPro" id="IPR006326">
    <property type="entry name" value="UDPGT_MGT-like"/>
</dbReference>
<accession>A0A059W9V2</accession>
<gene>
    <name evidence="4" type="ORF">SALB_07007</name>
</gene>
<name>A0A059W9V2_STRNR</name>
<dbReference type="PANTHER" id="PTHR48050">
    <property type="entry name" value="STEROL 3-BETA-GLUCOSYLTRANSFERASE"/>
    <property type="match status" value="1"/>
</dbReference>
<evidence type="ECO:0000313" key="5">
    <source>
        <dbReference type="Proteomes" id="UP000288351"/>
    </source>
</evidence>
<dbReference type="PROSITE" id="PS00375">
    <property type="entry name" value="UDPGT"/>
    <property type="match status" value="1"/>
</dbReference>
<keyword evidence="2 3" id="KW-0808">Transferase</keyword>
<keyword evidence="3" id="KW-0328">Glycosyltransferase</keyword>
<dbReference type="Proteomes" id="UP000288351">
    <property type="component" value="Unassembled WGS sequence"/>
</dbReference>
<dbReference type="Pfam" id="PF00201">
    <property type="entry name" value="UDPGT"/>
    <property type="match status" value="1"/>
</dbReference>
<dbReference type="InterPro" id="IPR035595">
    <property type="entry name" value="UDP_glycos_trans_CS"/>
</dbReference>
<dbReference type="AlphaFoldDB" id="A0A059W9V2"/>
<evidence type="ECO:0000256" key="3">
    <source>
        <dbReference type="RuleBase" id="RU003718"/>
    </source>
</evidence>
<evidence type="ECO:0000256" key="2">
    <source>
        <dbReference type="ARBA" id="ARBA00022679"/>
    </source>
</evidence>